<name>A0A2P5P5Q1_9CHLR</name>
<comment type="caution">
    <text evidence="4">The sequence shown here is derived from an EMBL/GenBank/DDBJ whole genome shotgun (WGS) entry which is preliminary data.</text>
</comment>
<feature type="binding site" evidence="2">
    <location>
        <position position="320"/>
    </location>
    <ligand>
        <name>Mg(2+)</name>
        <dbReference type="ChEBI" id="CHEBI:18420"/>
    </ligand>
</feature>
<dbReference type="Proteomes" id="UP000235653">
    <property type="component" value="Unassembled WGS sequence"/>
</dbReference>
<dbReference type="AlphaFoldDB" id="A0A2P5P5Q1"/>
<keyword evidence="5" id="KW-1185">Reference proteome</keyword>
<comment type="cofactor">
    <cofactor evidence="2">
        <name>Ni(2+)</name>
        <dbReference type="ChEBI" id="CHEBI:49786"/>
    </cofactor>
</comment>
<dbReference type="InterPro" id="IPR001501">
    <property type="entry name" value="Ni-dep_hyd_lsu"/>
</dbReference>
<dbReference type="OrthoDB" id="9801496at2"/>
<dbReference type="InterPro" id="IPR001135">
    <property type="entry name" value="NADH_Q_OxRdtase_suD"/>
</dbReference>
<dbReference type="SUPFAM" id="SSF56762">
    <property type="entry name" value="HydB/Nqo4-like"/>
    <property type="match status" value="1"/>
</dbReference>
<evidence type="ECO:0000313" key="5">
    <source>
        <dbReference type="Proteomes" id="UP000235653"/>
    </source>
</evidence>
<keyword evidence="2" id="KW-0479">Metal-binding</keyword>
<keyword evidence="2" id="KW-0533">Nickel</keyword>
<feature type="binding site" evidence="2">
    <location>
        <position position="67"/>
    </location>
    <ligand>
        <name>Fe cation</name>
        <dbReference type="ChEBI" id="CHEBI:24875"/>
    </ligand>
</feature>
<evidence type="ECO:0000259" key="3">
    <source>
        <dbReference type="Pfam" id="PF00346"/>
    </source>
</evidence>
<dbReference type="InterPro" id="IPR029014">
    <property type="entry name" value="NiFe-Hase_large"/>
</dbReference>
<proteinExistence type="predicted"/>
<accession>A0A2P5P5Q1</accession>
<dbReference type="PROSITE" id="PS00507">
    <property type="entry name" value="NI_HGENASE_L_1"/>
    <property type="match status" value="1"/>
</dbReference>
<dbReference type="InterPro" id="IPR052197">
    <property type="entry name" value="ComplexI_49kDa-like"/>
</dbReference>
<protein>
    <submittedName>
        <fullName evidence="4">NADH-quinone oxidoreductase subunit D</fullName>
    </submittedName>
</protein>
<organism evidence="4 5">
    <name type="scientific">Dehalogenimonas etheniformans</name>
    <dbReference type="NCBI Taxonomy" id="1536648"/>
    <lineage>
        <taxon>Bacteria</taxon>
        <taxon>Bacillati</taxon>
        <taxon>Chloroflexota</taxon>
        <taxon>Dehalococcoidia</taxon>
        <taxon>Dehalococcoidales</taxon>
        <taxon>Dehalococcoidaceae</taxon>
        <taxon>Dehalogenimonas</taxon>
    </lineage>
</organism>
<dbReference type="PANTHER" id="PTHR43485:SF1">
    <property type="entry name" value="FORMATE HYDROGENLYASE SUBUNIT 5-RELATED"/>
    <property type="match status" value="1"/>
</dbReference>
<dbReference type="InterPro" id="IPR018194">
    <property type="entry name" value="Ni-dep_hyd_lsu_Ni_BS"/>
</dbReference>
<reference evidence="4 5" key="1">
    <citation type="journal article" date="2017" name="ISME J.">
        <title>Grape pomace compost harbors organohalide-respiring Dehalogenimonas species with novel reductive dehalogenase genes.</title>
        <authorList>
            <person name="Yang Y."/>
            <person name="Higgins S.A."/>
            <person name="Yan J."/>
            <person name="Simsir B."/>
            <person name="Chourey K."/>
            <person name="Iyer R."/>
            <person name="Hettich R.L."/>
            <person name="Baldwin B."/>
            <person name="Ogles D.M."/>
            <person name="Loffler F.E."/>
        </authorList>
    </citation>
    <scope>NUCLEOTIDE SEQUENCE [LARGE SCALE GENOMIC DNA]</scope>
    <source>
        <strain evidence="4 5">GP</strain>
    </source>
</reference>
<feature type="binding site" evidence="2">
    <location>
        <position position="67"/>
    </location>
    <ligand>
        <name>Ni(2+)</name>
        <dbReference type="ChEBI" id="CHEBI:49786"/>
    </ligand>
</feature>
<evidence type="ECO:0000313" key="4">
    <source>
        <dbReference type="EMBL" id="PPD57628.1"/>
    </source>
</evidence>
<keyword evidence="2" id="KW-0460">Magnesium</keyword>
<gene>
    <name evidence="4" type="ORF">JP09_007750</name>
</gene>
<feature type="domain" description="NADH-quinone oxidoreductase subunit D" evidence="3">
    <location>
        <begin position="287"/>
        <end position="359"/>
    </location>
</feature>
<feature type="binding site" evidence="2">
    <location>
        <position position="64"/>
    </location>
    <ligand>
        <name>Ni(2+)</name>
        <dbReference type="ChEBI" id="CHEBI:49786"/>
    </ligand>
</feature>
<feature type="domain" description="NADH-quinone oxidoreductase subunit D" evidence="3">
    <location>
        <begin position="118"/>
        <end position="282"/>
    </location>
</feature>
<dbReference type="GO" id="GO:0051287">
    <property type="term" value="F:NAD binding"/>
    <property type="evidence" value="ECO:0007669"/>
    <property type="project" value="InterPro"/>
</dbReference>
<feature type="binding site" evidence="2">
    <location>
        <position position="353"/>
    </location>
    <ligand>
        <name>Ni(2+)</name>
        <dbReference type="ChEBI" id="CHEBI:49786"/>
    </ligand>
</feature>
<dbReference type="GO" id="GO:0016651">
    <property type="term" value="F:oxidoreductase activity, acting on NAD(P)H"/>
    <property type="evidence" value="ECO:0007669"/>
    <property type="project" value="InterPro"/>
</dbReference>
<sequence length="359" mass="39847">MARTVIPFGPQHPVFPEPVQLKLECEDEIVTGATPVIGYVHRGIEKACELNPFRNNVFLVERICGICSIQHALCYCEAVEKLCGVTVPERARYLRTAWAELSRLHSHALWLGLLADAMGFESLFMQIWRAREIIMDILEMTTGNRVIHSAVLVGGVRRDIDPETVKTIKTKLADFKNFMDKTVKPTLLNDPTLKKRAIGKGILTTEQARLLGAVGPTLRASGVSSDIRSTGYAAFKDIGFEPVVETAGDSYARALVRVRELYQSIELVTRSLEMAPSGELLVRVDTFPEGETITRVEQPRGELFYYVKGNGSNNLERCKIRTPTFANIPTLLAMLPGCELADVPIITLSIDPCISCTER</sequence>
<dbReference type="GO" id="GO:0016151">
    <property type="term" value="F:nickel cation binding"/>
    <property type="evidence" value="ECO:0007669"/>
    <property type="project" value="InterPro"/>
</dbReference>
<dbReference type="PANTHER" id="PTHR43485">
    <property type="entry name" value="HYDROGENASE-4 COMPONENT G"/>
    <property type="match status" value="1"/>
</dbReference>
<feature type="binding site" evidence="2">
    <location>
        <position position="45"/>
    </location>
    <ligand>
        <name>Mg(2+)</name>
        <dbReference type="ChEBI" id="CHEBI:18420"/>
    </ligand>
</feature>
<keyword evidence="2" id="KW-0408">Iron</keyword>
<evidence type="ECO:0000256" key="2">
    <source>
        <dbReference type="PIRSR" id="PIRSR601501-1"/>
    </source>
</evidence>
<comment type="cofactor">
    <cofactor evidence="2">
        <name>Fe cation</name>
        <dbReference type="ChEBI" id="CHEBI:24875"/>
    </cofactor>
</comment>
<evidence type="ECO:0000256" key="1">
    <source>
        <dbReference type="ARBA" id="ARBA00023002"/>
    </source>
</evidence>
<dbReference type="Pfam" id="PF00346">
    <property type="entry name" value="Complex1_49kDa"/>
    <property type="match status" value="2"/>
</dbReference>
<dbReference type="Gene3D" id="1.10.645.10">
    <property type="entry name" value="Cytochrome-c3 Hydrogenase, chain B"/>
    <property type="match status" value="1"/>
</dbReference>
<dbReference type="GO" id="GO:0048038">
    <property type="term" value="F:quinone binding"/>
    <property type="evidence" value="ECO:0007669"/>
    <property type="project" value="InterPro"/>
</dbReference>
<dbReference type="GO" id="GO:0008901">
    <property type="term" value="F:ferredoxin hydrogenase activity"/>
    <property type="evidence" value="ECO:0007669"/>
    <property type="project" value="InterPro"/>
</dbReference>
<dbReference type="Pfam" id="PF00374">
    <property type="entry name" value="NiFeSe_Hases"/>
    <property type="match status" value="1"/>
</dbReference>
<dbReference type="EMBL" id="JQAN02000011">
    <property type="protein sequence ID" value="PPD57628.1"/>
    <property type="molecule type" value="Genomic_DNA"/>
</dbReference>
<keyword evidence="1" id="KW-0560">Oxidoreductase</keyword>
<feature type="binding site" evidence="2">
    <location>
        <position position="356"/>
    </location>
    <ligand>
        <name>Fe cation</name>
        <dbReference type="ChEBI" id="CHEBI:24875"/>
    </ligand>
</feature>
<dbReference type="RefSeq" id="WP_102330640.1">
    <property type="nucleotide sequence ID" value="NZ_CP058566.2"/>
</dbReference>